<feature type="region of interest" description="Disordered" evidence="4">
    <location>
        <begin position="48"/>
        <end position="282"/>
    </location>
</feature>
<feature type="compositionally biased region" description="Basic residues" evidence="4">
    <location>
        <begin position="78"/>
        <end position="176"/>
    </location>
</feature>
<dbReference type="Proteomes" id="UP000016666">
    <property type="component" value="Unassembled WGS sequence"/>
</dbReference>
<dbReference type="GO" id="GO:0016079">
    <property type="term" value="P:synaptic vesicle exocytosis"/>
    <property type="evidence" value="ECO:0007669"/>
    <property type="project" value="TreeGrafter"/>
</dbReference>
<keyword evidence="6" id="KW-1185">Reference proteome</keyword>
<evidence type="ECO:0000313" key="6">
    <source>
        <dbReference type="Proteomes" id="UP000016666"/>
    </source>
</evidence>
<sequence>GGSASCGSASSRAGGPTTRGRASSTRRAGSRCTCTARCSCWTRSCTPCPPPSRAPCASTQHRPPVPHPHPALNLIFFVRKRPPPKKKKKKLKGKKRKKKEDFKKKKGKKRRGKKKKGKKRKGKKGKKTKGKKGKKKIKKKGQKRKEKKRKKKKGGKKERKIKKKKGKKGKKKKERKKEKNEGEKKRKKKKKKGKKKEKNRRKKKKTKRPQNALLLPGLWPQGGAPRTTFPSGPRGAGRKWPRERGADSISRRPLRAAAPPPFPVGPRGGGGAKMAAAGGGGPAARELFAEGLLQFLRPAVRQLDGHVHAVRESQVELREHIDSLATGAAAEAEPQRGQGDSAQESPAGGRRWLPPGPARQVRLPPRHRAGSEAAAPPPGALGRSGSGTDSTGDNPTTNGCRNPWLQHGGGTRGAPPVGLQGVLSELGAAAAALPGVEAGK</sequence>
<feature type="region of interest" description="Disordered" evidence="4">
    <location>
        <begin position="321"/>
        <end position="419"/>
    </location>
</feature>
<name>A0A493TJK3_ANAPP</name>
<proteinExistence type="inferred from homology"/>
<evidence type="ECO:0000313" key="5">
    <source>
        <dbReference type="Ensembl" id="ENSAPLP00000026067.1"/>
    </source>
</evidence>
<evidence type="ECO:0000256" key="1">
    <source>
        <dbReference type="ARBA" id="ARBA00006111"/>
    </source>
</evidence>
<dbReference type="GO" id="GO:0008333">
    <property type="term" value="P:endosome to lysosome transport"/>
    <property type="evidence" value="ECO:0007669"/>
    <property type="project" value="TreeGrafter"/>
</dbReference>
<reference evidence="5" key="2">
    <citation type="submission" date="2025-08" db="UniProtKB">
        <authorList>
            <consortium name="Ensembl"/>
        </authorList>
    </citation>
    <scope>IDENTIFICATION</scope>
</reference>
<reference evidence="6" key="1">
    <citation type="submission" date="2017-10" db="EMBL/GenBank/DDBJ databases">
        <title>A new Pekin duck reference genome.</title>
        <authorList>
            <person name="Hou Z.-C."/>
            <person name="Zhou Z.-K."/>
            <person name="Zhu F."/>
            <person name="Hou S.-S."/>
        </authorList>
    </citation>
    <scope>NUCLEOTIDE SEQUENCE [LARGE SCALE GENOMIC DNA]</scope>
</reference>
<accession>A0A493TJK3</accession>
<dbReference type="PANTHER" id="PTHR31305">
    <property type="entry name" value="SNARE-ASSOCIATED PROTEIN SNAPIN"/>
    <property type="match status" value="1"/>
</dbReference>
<dbReference type="GO" id="GO:0099078">
    <property type="term" value="C:BORC complex"/>
    <property type="evidence" value="ECO:0007669"/>
    <property type="project" value="TreeGrafter"/>
</dbReference>
<dbReference type="GO" id="GO:0007040">
    <property type="term" value="P:lysosome organization"/>
    <property type="evidence" value="ECO:0007669"/>
    <property type="project" value="TreeGrafter"/>
</dbReference>
<dbReference type="GO" id="GO:0006886">
    <property type="term" value="P:intracellular protein transport"/>
    <property type="evidence" value="ECO:0007669"/>
    <property type="project" value="InterPro"/>
</dbReference>
<feature type="region of interest" description="Disordered" evidence="4">
    <location>
        <begin position="1"/>
        <end position="32"/>
    </location>
</feature>
<dbReference type="PANTHER" id="PTHR31305:SF2">
    <property type="entry name" value="SNARE-ASSOCIATED PROTEIN SNAPIN"/>
    <property type="match status" value="1"/>
</dbReference>
<evidence type="ECO:0000256" key="3">
    <source>
        <dbReference type="ARBA" id="ARBA00033330"/>
    </source>
</evidence>
<dbReference type="Ensembl" id="ENSAPLT00000046091.1">
    <property type="protein sequence ID" value="ENSAPLP00000026067.1"/>
    <property type="gene ID" value="ENSAPLG00000023430.1"/>
</dbReference>
<reference evidence="5" key="3">
    <citation type="submission" date="2025-09" db="UniProtKB">
        <authorList>
            <consortium name="Ensembl"/>
        </authorList>
    </citation>
    <scope>IDENTIFICATION</scope>
</reference>
<dbReference type="AlphaFoldDB" id="A0A493TJK3"/>
<evidence type="ECO:0000256" key="4">
    <source>
        <dbReference type="SAM" id="MobiDB-lite"/>
    </source>
</evidence>
<protein>
    <recommendedName>
        <fullName evidence="3">Biogenesis of lysosome-related organelles complex 1 subunit 7</fullName>
    </recommendedName>
</protein>
<keyword evidence="2" id="KW-0175">Coiled coil</keyword>
<organism evidence="5 6">
    <name type="scientific">Anas platyrhynchos platyrhynchos</name>
    <name type="common">Northern mallard</name>
    <dbReference type="NCBI Taxonomy" id="8840"/>
    <lineage>
        <taxon>Eukaryota</taxon>
        <taxon>Metazoa</taxon>
        <taxon>Chordata</taxon>
        <taxon>Craniata</taxon>
        <taxon>Vertebrata</taxon>
        <taxon>Euteleostomi</taxon>
        <taxon>Archelosauria</taxon>
        <taxon>Archosauria</taxon>
        <taxon>Dinosauria</taxon>
        <taxon>Saurischia</taxon>
        <taxon>Theropoda</taxon>
        <taxon>Coelurosauria</taxon>
        <taxon>Aves</taxon>
        <taxon>Neognathae</taxon>
        <taxon>Galloanserae</taxon>
        <taxon>Anseriformes</taxon>
        <taxon>Anatidae</taxon>
        <taxon>Anatinae</taxon>
        <taxon>Anas</taxon>
    </lineage>
</organism>
<comment type="similarity">
    <text evidence="1">Belongs to the SNAPIN family.</text>
</comment>
<dbReference type="InterPro" id="IPR028119">
    <property type="entry name" value="Snapin/Pallidin/Snn1"/>
</dbReference>
<feature type="compositionally biased region" description="Basic and acidic residues" evidence="4">
    <location>
        <begin position="240"/>
        <end position="250"/>
    </location>
</feature>
<dbReference type="Pfam" id="PF14712">
    <property type="entry name" value="Snapin_Pallidin"/>
    <property type="match status" value="1"/>
</dbReference>
<dbReference type="GO" id="GO:0000149">
    <property type="term" value="F:SNARE binding"/>
    <property type="evidence" value="ECO:0007669"/>
    <property type="project" value="TreeGrafter"/>
</dbReference>
<feature type="compositionally biased region" description="Low complexity" evidence="4">
    <location>
        <begin position="380"/>
        <end position="399"/>
    </location>
</feature>
<dbReference type="GO" id="GO:2000300">
    <property type="term" value="P:regulation of synaptic vesicle exocytosis"/>
    <property type="evidence" value="ECO:0007669"/>
    <property type="project" value="TreeGrafter"/>
</dbReference>
<dbReference type="GO" id="GO:0031083">
    <property type="term" value="C:BLOC-1 complex"/>
    <property type="evidence" value="ECO:0007669"/>
    <property type="project" value="InterPro"/>
</dbReference>
<dbReference type="GeneTree" id="ENSGT01050000246213"/>
<dbReference type="InterPro" id="IPR017246">
    <property type="entry name" value="Snapin"/>
</dbReference>
<feature type="compositionally biased region" description="Gly residues" evidence="4">
    <location>
        <begin position="266"/>
        <end position="282"/>
    </location>
</feature>
<feature type="compositionally biased region" description="Basic residues" evidence="4">
    <location>
        <begin position="185"/>
        <end position="208"/>
    </location>
</feature>
<dbReference type="GO" id="GO:0032418">
    <property type="term" value="P:lysosome localization"/>
    <property type="evidence" value="ECO:0007669"/>
    <property type="project" value="TreeGrafter"/>
</dbReference>
<evidence type="ECO:0000256" key="2">
    <source>
        <dbReference type="ARBA" id="ARBA00023054"/>
    </source>
</evidence>
<dbReference type="STRING" id="8840.ENSAPLP00000026067"/>
<dbReference type="GO" id="GO:0008021">
    <property type="term" value="C:synaptic vesicle"/>
    <property type="evidence" value="ECO:0007669"/>
    <property type="project" value="TreeGrafter"/>
</dbReference>